<keyword evidence="1" id="KW-0378">Hydrolase</keyword>
<keyword evidence="1" id="KW-0540">Nuclease</keyword>
<organism evidence="1 2">
    <name type="scientific">Paractinoplanes rhizophilus</name>
    <dbReference type="NCBI Taxonomy" id="1416877"/>
    <lineage>
        <taxon>Bacteria</taxon>
        <taxon>Bacillati</taxon>
        <taxon>Actinomycetota</taxon>
        <taxon>Actinomycetes</taxon>
        <taxon>Micromonosporales</taxon>
        <taxon>Micromonosporaceae</taxon>
        <taxon>Paractinoplanes</taxon>
    </lineage>
</organism>
<keyword evidence="1" id="KW-0255">Endonuclease</keyword>
<keyword evidence="2" id="KW-1185">Reference proteome</keyword>
<sequence>MTPRAPESMSIALPDGRTLDVVLRPDDPGESAEVTPIAPIRRRDFDRCPICGDPATSEEHVPPARLGGKVLTMTCLACNNKLGSNVEADLVDWFEGAVALPSFRSAGVRGRRREKRILFRNTPDGEFVLVFDGRANPDVTAMLESGDLDLDALLPDWNRCSLGLLKHAYLAACLTYGVLEGDAADEIRRDLVAARDAENRRNVPASRMAAGLMVFRTYEPITDEPAIRAVLHDPAGSVEGVLLVGRVFVSWSSAIPADAPRTERRLNRQLLVGPPVEGTVTSVQTAAGVSASEDGLG</sequence>
<dbReference type="GO" id="GO:0004519">
    <property type="term" value="F:endonuclease activity"/>
    <property type="evidence" value="ECO:0007669"/>
    <property type="project" value="UniProtKB-KW"/>
</dbReference>
<gene>
    <name evidence="1" type="ORF">ACFQS1_39580</name>
</gene>
<dbReference type="EMBL" id="JBHTBJ010000076">
    <property type="protein sequence ID" value="MFC7280096.1"/>
    <property type="molecule type" value="Genomic_DNA"/>
</dbReference>
<dbReference type="RefSeq" id="WP_378978054.1">
    <property type="nucleotide sequence ID" value="NZ_JBHTBJ010000076.1"/>
</dbReference>
<comment type="caution">
    <text evidence="1">The sequence shown here is derived from an EMBL/GenBank/DDBJ whole genome shotgun (WGS) entry which is preliminary data.</text>
</comment>
<reference evidence="2" key="1">
    <citation type="journal article" date="2019" name="Int. J. Syst. Evol. Microbiol.">
        <title>The Global Catalogue of Microorganisms (GCM) 10K type strain sequencing project: providing services to taxonomists for standard genome sequencing and annotation.</title>
        <authorList>
            <consortium name="The Broad Institute Genomics Platform"/>
            <consortium name="The Broad Institute Genome Sequencing Center for Infectious Disease"/>
            <person name="Wu L."/>
            <person name="Ma J."/>
        </authorList>
    </citation>
    <scope>NUCLEOTIDE SEQUENCE [LARGE SCALE GENOMIC DNA]</scope>
    <source>
        <strain evidence="2">XZYJT-10</strain>
    </source>
</reference>
<evidence type="ECO:0000313" key="1">
    <source>
        <dbReference type="EMBL" id="MFC7280096.1"/>
    </source>
</evidence>
<proteinExistence type="predicted"/>
<dbReference type="Proteomes" id="UP001596548">
    <property type="component" value="Unassembled WGS sequence"/>
</dbReference>
<name>A0ABW2I5B3_9ACTN</name>
<evidence type="ECO:0000313" key="2">
    <source>
        <dbReference type="Proteomes" id="UP001596548"/>
    </source>
</evidence>
<accession>A0ABW2I5B3</accession>
<protein>
    <submittedName>
        <fullName evidence="1">HNH endonuclease</fullName>
    </submittedName>
</protein>